<dbReference type="OrthoDB" id="121788at2759"/>
<dbReference type="AlphaFoldDB" id="A0A2P4YMJ4"/>
<evidence type="ECO:0000313" key="1">
    <source>
        <dbReference type="EMBL" id="POM79032.1"/>
    </source>
</evidence>
<organism evidence="1 2">
    <name type="scientific">Phytophthora palmivora</name>
    <dbReference type="NCBI Taxonomy" id="4796"/>
    <lineage>
        <taxon>Eukaryota</taxon>
        <taxon>Sar</taxon>
        <taxon>Stramenopiles</taxon>
        <taxon>Oomycota</taxon>
        <taxon>Peronosporomycetes</taxon>
        <taxon>Peronosporales</taxon>
        <taxon>Peronosporaceae</taxon>
        <taxon>Phytophthora</taxon>
    </lineage>
</organism>
<keyword evidence="2" id="KW-1185">Reference proteome</keyword>
<comment type="caution">
    <text evidence="1">The sequence shown here is derived from an EMBL/GenBank/DDBJ whole genome shotgun (WGS) entry which is preliminary data.</text>
</comment>
<gene>
    <name evidence="1" type="ORF">PHPALM_3369</name>
</gene>
<reference evidence="1 2" key="1">
    <citation type="journal article" date="2017" name="Genome Biol. Evol.">
        <title>Phytophthora megakarya and P. palmivora, closely related causal agents of cacao black pod rot, underwent increases in genome sizes and gene numbers by different mechanisms.</title>
        <authorList>
            <person name="Ali S.S."/>
            <person name="Shao J."/>
            <person name="Lary D.J."/>
            <person name="Kronmiller B."/>
            <person name="Shen D."/>
            <person name="Strem M.D."/>
            <person name="Amoako-Attah I."/>
            <person name="Akrofi A.Y."/>
            <person name="Begoude B.A."/>
            <person name="Ten Hoopen G.M."/>
            <person name="Coulibaly K."/>
            <person name="Kebe B.I."/>
            <person name="Melnick R.L."/>
            <person name="Guiltinan M.J."/>
            <person name="Tyler B.M."/>
            <person name="Meinhardt L.W."/>
            <person name="Bailey B.A."/>
        </authorList>
    </citation>
    <scope>NUCLEOTIDE SEQUENCE [LARGE SCALE GENOMIC DNA]</scope>
    <source>
        <strain evidence="2">sbr112.9</strain>
    </source>
</reference>
<dbReference type="Proteomes" id="UP000237271">
    <property type="component" value="Unassembled WGS sequence"/>
</dbReference>
<evidence type="ECO:0000313" key="2">
    <source>
        <dbReference type="Proteomes" id="UP000237271"/>
    </source>
</evidence>
<dbReference type="EMBL" id="NCKW01001851">
    <property type="protein sequence ID" value="POM79032.1"/>
    <property type="molecule type" value="Genomic_DNA"/>
</dbReference>
<dbReference type="PANTHER" id="PTHR40866:SF1">
    <property type="entry name" value="BED-TYPE DOMAIN-CONTAINING PROTEIN"/>
    <property type="match status" value="1"/>
</dbReference>
<accession>A0A2P4YMJ4</accession>
<sequence length="256" mass="28807">MAGVYDCLHKEQEFNISDLVYLGIKNLDIAHTGHAFELNLPPGLKQPPVFNTGSLKPYEKPSRLSRLQGVILHDSKVDQLIEAVIDKRQRKGAVQSHILWVDEAKGLNLAANAFLETHKETVDVVRTLMLALRTVNNRTALQQHSELAPLRPNVTRWSSVYIMVARYVRIHDAVKKVEAVFDLISPAVHHRIEALLADLQIFNSVTVKLKMEYLSLAEVRALFNCVMQRFPSMKPYSKVSANVVHSPVFEAAAVKV</sequence>
<proteinExistence type="predicted"/>
<protein>
    <submittedName>
        <fullName evidence="1">Uncharacterized protein</fullName>
    </submittedName>
</protein>
<name>A0A2P4YMJ4_9STRA</name>
<dbReference type="PANTHER" id="PTHR40866">
    <property type="entry name" value="BED-TYPE DOMAIN-CONTAINING PROTEIN"/>
    <property type="match status" value="1"/>
</dbReference>